<dbReference type="CDD" id="cd01614">
    <property type="entry name" value="EutN_CcmL"/>
    <property type="match status" value="1"/>
</dbReference>
<name>L7CGX5_RHOBT</name>
<dbReference type="SUPFAM" id="SSF159133">
    <property type="entry name" value="EutN/CcmL-like"/>
    <property type="match status" value="1"/>
</dbReference>
<sequence>MQPARVIGHTRATVKHESLQGRRLVLVQPTGVGEKPDGAPLLVLDELGCRVGDRVMLTSETGPIREMTGFETCPARWSVQGLIDEPTKKKRTRRNRSGIGFQPVIPTQTQQPNSDEPADQPNQ</sequence>
<dbReference type="AlphaFoldDB" id="L7CGX5"/>
<dbReference type="InterPro" id="IPR036677">
    <property type="entry name" value="EutN_CcmL_sf"/>
</dbReference>
<evidence type="ECO:0000313" key="4">
    <source>
        <dbReference type="EMBL" id="ELP32326.1"/>
    </source>
</evidence>
<evidence type="ECO:0000256" key="3">
    <source>
        <dbReference type="SAM" id="MobiDB-lite"/>
    </source>
</evidence>
<feature type="region of interest" description="Disordered" evidence="3">
    <location>
        <begin position="82"/>
        <end position="123"/>
    </location>
</feature>
<evidence type="ECO:0000313" key="5">
    <source>
        <dbReference type="Proteomes" id="UP000010959"/>
    </source>
</evidence>
<dbReference type="Gene3D" id="2.40.50.220">
    <property type="entry name" value="EutN/Ccml"/>
    <property type="match status" value="1"/>
</dbReference>
<evidence type="ECO:0000256" key="2">
    <source>
        <dbReference type="ARBA" id="ARBA00024446"/>
    </source>
</evidence>
<dbReference type="RefSeq" id="WP_007338623.1">
    <property type="nucleotide sequence ID" value="NZ_AMWG01000109.1"/>
</dbReference>
<comment type="subcellular location">
    <subcellularLocation>
        <location evidence="1">Bacterial microcompartment</location>
    </subcellularLocation>
</comment>
<feature type="compositionally biased region" description="Polar residues" evidence="3">
    <location>
        <begin position="105"/>
        <end position="123"/>
    </location>
</feature>
<dbReference type="InterPro" id="IPR004992">
    <property type="entry name" value="EutN_CcmL"/>
</dbReference>
<reference evidence="4 5" key="1">
    <citation type="journal article" date="2013" name="Mar. Genomics">
        <title>Expression of sulfatases in Rhodopirellula baltica and the diversity of sulfatases in the genus Rhodopirellula.</title>
        <authorList>
            <person name="Wegner C.E."/>
            <person name="Richter-Heitmann T."/>
            <person name="Klindworth A."/>
            <person name="Klockow C."/>
            <person name="Richter M."/>
            <person name="Achstetter T."/>
            <person name="Glockner F.O."/>
            <person name="Harder J."/>
        </authorList>
    </citation>
    <scope>NUCLEOTIDE SEQUENCE [LARGE SCALE GENOMIC DNA]</scope>
    <source>
        <strain evidence="4 5">SWK14</strain>
    </source>
</reference>
<dbReference type="PATRIC" id="fig|993516.3.peg.4015"/>
<gene>
    <name evidence="4" type="ORF">RBSWK_03756</name>
</gene>
<evidence type="ECO:0000256" key="1">
    <source>
        <dbReference type="ARBA" id="ARBA00024322"/>
    </source>
</evidence>
<dbReference type="PANTHER" id="PTHR36539">
    <property type="entry name" value="ETHANOLAMINE UTILIZATION PROTEIN EUTN"/>
    <property type="match status" value="1"/>
</dbReference>
<dbReference type="PROSITE" id="PS51932">
    <property type="entry name" value="BMV"/>
    <property type="match status" value="1"/>
</dbReference>
<dbReference type="Proteomes" id="UP000010959">
    <property type="component" value="Unassembled WGS sequence"/>
</dbReference>
<comment type="caution">
    <text evidence="4">The sequence shown here is derived from an EMBL/GenBank/DDBJ whole genome shotgun (WGS) entry which is preliminary data.</text>
</comment>
<proteinExistence type="predicted"/>
<keyword evidence="2" id="KW-1283">Bacterial microcompartment</keyword>
<protein>
    <submittedName>
        <fullName evidence="4">Ethanolamine utilization protein EutN/carboxysome structural protein Ccml</fullName>
    </submittedName>
</protein>
<dbReference type="GO" id="GO:0031469">
    <property type="term" value="C:bacterial microcompartment"/>
    <property type="evidence" value="ECO:0007669"/>
    <property type="project" value="UniProtKB-SubCell"/>
</dbReference>
<dbReference type="EMBL" id="AMWG01000109">
    <property type="protein sequence ID" value="ELP32326.1"/>
    <property type="molecule type" value="Genomic_DNA"/>
</dbReference>
<accession>L7CGX5</accession>
<dbReference type="PANTHER" id="PTHR36539:SF2">
    <property type="entry name" value="ETHANOLAMINE UTILIZATION PROTEIN"/>
    <property type="match status" value="1"/>
</dbReference>
<dbReference type="Pfam" id="PF03319">
    <property type="entry name" value="EutN_CcmL"/>
    <property type="match status" value="1"/>
</dbReference>
<organism evidence="4 5">
    <name type="scientific">Rhodopirellula baltica SWK14</name>
    <dbReference type="NCBI Taxonomy" id="993516"/>
    <lineage>
        <taxon>Bacteria</taxon>
        <taxon>Pseudomonadati</taxon>
        <taxon>Planctomycetota</taxon>
        <taxon>Planctomycetia</taxon>
        <taxon>Pirellulales</taxon>
        <taxon>Pirellulaceae</taxon>
        <taxon>Rhodopirellula</taxon>
    </lineage>
</organism>